<proteinExistence type="predicted"/>
<feature type="non-terminal residue" evidence="2">
    <location>
        <position position="1"/>
    </location>
</feature>
<accession>A0A195C9P9</accession>
<evidence type="ECO:0000256" key="1">
    <source>
        <dbReference type="SAM" id="Coils"/>
    </source>
</evidence>
<sequence length="95" mass="11382">LSFRHLNERKKHDSKTDQASFGDIACETEYYYVTNNQDRKLLKVVMEKTQNEVKHMQREVQIMKNKIDEYNRDISENLRFLKNLEKDLSAGDKKT</sequence>
<dbReference type="Proteomes" id="UP000078542">
    <property type="component" value="Unassembled WGS sequence"/>
</dbReference>
<name>A0A195C9P9_9HYME</name>
<evidence type="ECO:0000313" key="3">
    <source>
        <dbReference type="Proteomes" id="UP000078542"/>
    </source>
</evidence>
<dbReference type="AlphaFoldDB" id="A0A195C9P9"/>
<gene>
    <name evidence="2" type="ORF">ALC62_11883</name>
</gene>
<evidence type="ECO:0000313" key="2">
    <source>
        <dbReference type="EMBL" id="KYM97589.1"/>
    </source>
</evidence>
<organism evidence="2 3">
    <name type="scientific">Cyphomyrmex costatus</name>
    <dbReference type="NCBI Taxonomy" id="456900"/>
    <lineage>
        <taxon>Eukaryota</taxon>
        <taxon>Metazoa</taxon>
        <taxon>Ecdysozoa</taxon>
        <taxon>Arthropoda</taxon>
        <taxon>Hexapoda</taxon>
        <taxon>Insecta</taxon>
        <taxon>Pterygota</taxon>
        <taxon>Neoptera</taxon>
        <taxon>Endopterygota</taxon>
        <taxon>Hymenoptera</taxon>
        <taxon>Apocrita</taxon>
        <taxon>Aculeata</taxon>
        <taxon>Formicoidea</taxon>
        <taxon>Formicidae</taxon>
        <taxon>Myrmicinae</taxon>
        <taxon>Cyphomyrmex</taxon>
    </lineage>
</organism>
<feature type="coiled-coil region" evidence="1">
    <location>
        <begin position="39"/>
        <end position="87"/>
    </location>
</feature>
<keyword evidence="3" id="KW-1185">Reference proteome</keyword>
<reference evidence="2 3" key="1">
    <citation type="submission" date="2016-03" db="EMBL/GenBank/DDBJ databases">
        <title>Cyphomyrmex costatus WGS genome.</title>
        <authorList>
            <person name="Nygaard S."/>
            <person name="Hu H."/>
            <person name="Boomsma J."/>
            <person name="Zhang G."/>
        </authorList>
    </citation>
    <scope>NUCLEOTIDE SEQUENCE [LARGE SCALE GENOMIC DNA]</scope>
    <source>
        <strain evidence="2">MS0001</strain>
        <tissue evidence="2">Whole body</tissue>
    </source>
</reference>
<protein>
    <submittedName>
        <fullName evidence="2">Uncharacterized protein</fullName>
    </submittedName>
</protein>
<keyword evidence="1" id="KW-0175">Coiled coil</keyword>
<dbReference type="EMBL" id="KQ978068">
    <property type="protein sequence ID" value="KYM97589.1"/>
    <property type="molecule type" value="Genomic_DNA"/>
</dbReference>